<sequence length="602" mass="64970">MSTYNNNDLEDYQDTEVVMYGGESSPEGMESEELMESGLDEECDDSEVYLSAGGGSSSAYYTVAGHQPGAVESEQNVVEQEPLVDRVSVGEVLVSPVAGMPVLSSYTDVHVTPAVHTPVTPAQVPTEAVDSLTDAVKSAVVSPPFPVAPADPSTSDMFPTPSAPATEDEIVYSDEADDIALSEQPQAINTPVQPAFDSNANFHQSNLLSYSSDSAMTPPHAPESTLIPDVAPAVAANAGQSGVTGAVVGNNDELLEYDEEVEGQQEGGGDQQEVSEQVVAHGEEEGGEEGYEEGGEYSGEEEPLPCVLFHYRDVIVPMFNDFPDPDEPADQATILADDTGYDLFYSELTYSIAELKKRYEVRNDVVIQFPQLDLTINEGTVPCDTLTFEQLTKFHEALLLQNYGTVTSPRALRMIMVEQPTSVSTRLEYLQNLVRETFGEPIVDNSYAYDAEGKPYEDEHSTPGHEEHYGEGGEGEYPETYDETYEADGAGEHAPEHDVAFGDAAPALVDESTEPVADTTVEEASETVVDEAFGQPLADEFTYPEVDQTPEAASPVFHQGQSSMATSPRAETRHVSTPTSAQSTSQKRSSDFEQGDVKRVKV</sequence>
<proteinExistence type="predicted"/>
<protein>
    <submittedName>
        <fullName evidence="2">Uncharacterized protein</fullName>
    </submittedName>
</protein>
<dbReference type="AlphaFoldDB" id="A0AAD5SIY0"/>
<organism evidence="2 3">
    <name type="scientific">Rhizophlyctis rosea</name>
    <dbReference type="NCBI Taxonomy" id="64517"/>
    <lineage>
        <taxon>Eukaryota</taxon>
        <taxon>Fungi</taxon>
        <taxon>Fungi incertae sedis</taxon>
        <taxon>Chytridiomycota</taxon>
        <taxon>Chytridiomycota incertae sedis</taxon>
        <taxon>Chytridiomycetes</taxon>
        <taxon>Rhizophlyctidales</taxon>
        <taxon>Rhizophlyctidaceae</taxon>
        <taxon>Rhizophlyctis</taxon>
    </lineage>
</organism>
<feature type="region of interest" description="Disordered" evidence="1">
    <location>
        <begin position="20"/>
        <end position="39"/>
    </location>
</feature>
<dbReference type="Proteomes" id="UP001212841">
    <property type="component" value="Unassembled WGS sequence"/>
</dbReference>
<evidence type="ECO:0000313" key="2">
    <source>
        <dbReference type="EMBL" id="KAJ3056049.1"/>
    </source>
</evidence>
<evidence type="ECO:0000256" key="1">
    <source>
        <dbReference type="SAM" id="MobiDB-lite"/>
    </source>
</evidence>
<dbReference type="Pfam" id="PF10336">
    <property type="entry name" value="DUF2420"/>
    <property type="match status" value="1"/>
</dbReference>
<keyword evidence="3" id="KW-1185">Reference proteome</keyword>
<comment type="caution">
    <text evidence="2">The sequence shown here is derived from an EMBL/GenBank/DDBJ whole genome shotgun (WGS) entry which is preliminary data.</text>
</comment>
<feature type="compositionally biased region" description="Acidic residues" evidence="1">
    <location>
        <begin position="29"/>
        <end position="39"/>
    </location>
</feature>
<dbReference type="InterPro" id="IPR018822">
    <property type="entry name" value="UPF0646"/>
</dbReference>
<dbReference type="EMBL" id="JADGJD010000048">
    <property type="protein sequence ID" value="KAJ3056049.1"/>
    <property type="molecule type" value="Genomic_DNA"/>
</dbReference>
<evidence type="ECO:0000313" key="3">
    <source>
        <dbReference type="Proteomes" id="UP001212841"/>
    </source>
</evidence>
<feature type="region of interest" description="Disordered" evidence="1">
    <location>
        <begin position="452"/>
        <end position="481"/>
    </location>
</feature>
<gene>
    <name evidence="2" type="ORF">HK097_008286</name>
</gene>
<feature type="compositionally biased region" description="Acidic residues" evidence="1">
    <location>
        <begin position="285"/>
        <end position="300"/>
    </location>
</feature>
<feature type="region of interest" description="Disordered" evidence="1">
    <location>
        <begin position="542"/>
        <end position="602"/>
    </location>
</feature>
<name>A0AAD5SIY0_9FUNG</name>
<feature type="compositionally biased region" description="Basic and acidic residues" evidence="1">
    <location>
        <begin position="588"/>
        <end position="602"/>
    </location>
</feature>
<feature type="compositionally biased region" description="Polar residues" evidence="1">
    <location>
        <begin position="575"/>
        <end position="587"/>
    </location>
</feature>
<feature type="region of interest" description="Disordered" evidence="1">
    <location>
        <begin position="260"/>
        <end position="300"/>
    </location>
</feature>
<accession>A0AAD5SIY0</accession>
<reference evidence="2" key="1">
    <citation type="submission" date="2020-05" db="EMBL/GenBank/DDBJ databases">
        <title>Phylogenomic resolution of chytrid fungi.</title>
        <authorList>
            <person name="Stajich J.E."/>
            <person name="Amses K."/>
            <person name="Simmons R."/>
            <person name="Seto K."/>
            <person name="Myers J."/>
            <person name="Bonds A."/>
            <person name="Quandt C.A."/>
            <person name="Barry K."/>
            <person name="Liu P."/>
            <person name="Grigoriev I."/>
            <person name="Longcore J.E."/>
            <person name="James T.Y."/>
        </authorList>
    </citation>
    <scope>NUCLEOTIDE SEQUENCE</scope>
    <source>
        <strain evidence="2">JEL0318</strain>
    </source>
</reference>
<feature type="compositionally biased region" description="Basic and acidic residues" evidence="1">
    <location>
        <begin position="452"/>
        <end position="471"/>
    </location>
</feature>